<dbReference type="InterPro" id="IPR018497">
    <property type="entry name" value="Peptidase_M13_C"/>
</dbReference>
<dbReference type="InterPro" id="IPR000718">
    <property type="entry name" value="Peptidase_M13"/>
</dbReference>
<dbReference type="GO" id="GO:0005886">
    <property type="term" value="C:plasma membrane"/>
    <property type="evidence" value="ECO:0007669"/>
    <property type="project" value="TreeGrafter"/>
</dbReference>
<keyword evidence="11" id="KW-1185">Reference proteome</keyword>
<reference evidence="10 11" key="1">
    <citation type="journal article" date="2017" name="Int. J. Syst. Evol. Microbiol.">
        <title>Arachidicoccus ginsenosidivorans sp. nov., with ginsenoside-converting activity isolated from ginseng cultivating soil.</title>
        <authorList>
            <person name="Siddiqi M.Z."/>
            <person name="Aslam Z."/>
            <person name="Im W.T."/>
        </authorList>
    </citation>
    <scope>NUCLEOTIDE SEQUENCE [LARGE SCALE GENOMIC DNA]</scope>
    <source>
        <strain evidence="10 11">Gsoil 809</strain>
    </source>
</reference>
<organism evidence="10 11">
    <name type="scientific">Arachidicoccus ginsenosidivorans</name>
    <dbReference type="NCBI Taxonomy" id="496057"/>
    <lineage>
        <taxon>Bacteria</taxon>
        <taxon>Pseudomonadati</taxon>
        <taxon>Bacteroidota</taxon>
        <taxon>Chitinophagia</taxon>
        <taxon>Chitinophagales</taxon>
        <taxon>Chitinophagaceae</taxon>
        <taxon>Arachidicoccus</taxon>
    </lineage>
</organism>
<dbReference type="GO" id="GO:0046872">
    <property type="term" value="F:metal ion binding"/>
    <property type="evidence" value="ECO:0007669"/>
    <property type="project" value="UniProtKB-KW"/>
</dbReference>
<comment type="similarity">
    <text evidence="2">Belongs to the peptidase M13 family.</text>
</comment>
<dbReference type="Gene3D" id="1.10.1380.10">
    <property type="entry name" value="Neutral endopeptidase , domain2"/>
    <property type="match status" value="1"/>
</dbReference>
<feature type="domain" description="Peptidase M13 N-terminal" evidence="9">
    <location>
        <begin position="1"/>
        <end position="372"/>
    </location>
</feature>
<dbReference type="PROSITE" id="PS51885">
    <property type="entry name" value="NEPRILYSIN"/>
    <property type="match status" value="1"/>
</dbReference>
<dbReference type="SUPFAM" id="SSF55486">
    <property type="entry name" value="Metalloproteases ('zincins'), catalytic domain"/>
    <property type="match status" value="1"/>
</dbReference>
<evidence type="ECO:0000259" key="9">
    <source>
        <dbReference type="Pfam" id="PF05649"/>
    </source>
</evidence>
<evidence type="ECO:0000256" key="2">
    <source>
        <dbReference type="ARBA" id="ARBA00007357"/>
    </source>
</evidence>
<keyword evidence="7" id="KW-0482">Metalloprotease</keyword>
<proteinExistence type="inferred from homology"/>
<keyword evidence="5" id="KW-0378">Hydrolase</keyword>
<keyword evidence="6" id="KW-0862">Zinc</keyword>
<dbReference type="Pfam" id="PF05649">
    <property type="entry name" value="Peptidase_M13_N"/>
    <property type="match status" value="1"/>
</dbReference>
<dbReference type="InterPro" id="IPR008753">
    <property type="entry name" value="Peptidase_M13_N"/>
</dbReference>
<gene>
    <name evidence="10" type="ORF">FSB73_15395</name>
</gene>
<dbReference type="InterPro" id="IPR024079">
    <property type="entry name" value="MetalloPept_cat_dom_sf"/>
</dbReference>
<dbReference type="PANTHER" id="PTHR11733">
    <property type="entry name" value="ZINC METALLOPROTEASE FAMILY M13 NEPRILYSIN-RELATED"/>
    <property type="match status" value="1"/>
</dbReference>
<name>A0A5B8VNA3_9BACT</name>
<dbReference type="CDD" id="cd08662">
    <property type="entry name" value="M13"/>
    <property type="match status" value="1"/>
</dbReference>
<feature type="domain" description="Peptidase M13 C-terminal" evidence="8">
    <location>
        <begin position="424"/>
        <end position="627"/>
    </location>
</feature>
<evidence type="ECO:0000313" key="10">
    <source>
        <dbReference type="EMBL" id="QEC72859.1"/>
    </source>
</evidence>
<keyword evidence="4" id="KW-0479">Metal-binding</keyword>
<dbReference type="AlphaFoldDB" id="A0A5B8VNA3"/>
<dbReference type="InterPro" id="IPR042089">
    <property type="entry name" value="Peptidase_M13_dom_2"/>
</dbReference>
<dbReference type="GO" id="GO:0004222">
    <property type="term" value="F:metalloendopeptidase activity"/>
    <property type="evidence" value="ECO:0007669"/>
    <property type="project" value="InterPro"/>
</dbReference>
<dbReference type="KEGG" id="agi:FSB73_15395"/>
<dbReference type="Pfam" id="PF01431">
    <property type="entry name" value="Peptidase_M13"/>
    <property type="match status" value="1"/>
</dbReference>
<dbReference type="PRINTS" id="PR00786">
    <property type="entry name" value="NEPRILYSIN"/>
</dbReference>
<evidence type="ECO:0000256" key="7">
    <source>
        <dbReference type="ARBA" id="ARBA00023049"/>
    </source>
</evidence>
<evidence type="ECO:0000259" key="8">
    <source>
        <dbReference type="Pfam" id="PF01431"/>
    </source>
</evidence>
<dbReference type="PANTHER" id="PTHR11733:SF167">
    <property type="entry name" value="FI17812P1-RELATED"/>
    <property type="match status" value="1"/>
</dbReference>
<dbReference type="OrthoDB" id="9775677at2"/>
<dbReference type="GO" id="GO:0016485">
    <property type="term" value="P:protein processing"/>
    <property type="evidence" value="ECO:0007669"/>
    <property type="project" value="TreeGrafter"/>
</dbReference>
<evidence type="ECO:0000256" key="5">
    <source>
        <dbReference type="ARBA" id="ARBA00022801"/>
    </source>
</evidence>
<keyword evidence="3" id="KW-0645">Protease</keyword>
<dbReference type="Gene3D" id="3.40.390.10">
    <property type="entry name" value="Collagenase (Catalytic Domain)"/>
    <property type="match status" value="1"/>
</dbReference>
<evidence type="ECO:0000256" key="3">
    <source>
        <dbReference type="ARBA" id="ARBA00022670"/>
    </source>
</evidence>
<protein>
    <submittedName>
        <fullName evidence="10">M13 family metallopeptidase</fullName>
    </submittedName>
</protein>
<sequence>MKRHPIPPAYKSWGIGNEVQDDLYKRLKKINEDAVKTADSDGKNSPNGAISEKIAAFYNSGMDSGALATQSIAVLTPELAMIDSIRTPADLVAVSGRLAAEGVGALLGGYIGQDDKNSSKMLMQFFQGGLGLPGRDYYLKNDPRTSAIRVAYITHIGQMLALTGMDRQQATAAGQKVYAIEKQLATASLPLEDLRDPYKNYHKFSVSDLGHQYHTFNFENYLKSAAIPADTVIIGQPLFFKELDALLASVPITDWQLYMKWHLIHRLGKYVNVRLEEEDFNFYGKTMNGLKGQKPRWRRVLETEESCMGEALGQLFVKAYFPEKAKQRYTKLVEDIRGALKDRIERLDWMSDTTKRKALYKLSKITAKVGYPDKWKDFSAMRISKQPYVKNIVAAFKWWHAYEVAKLGKPVDRTEWSMTPQTYNAYYNPANNEIVLPAGIFTVPGKKDDQLDDATIYGYAGASTIGHEITHGFDDQGRLYDAAGNLSDWWTQEDAAGFKQRAEVMVRQFNHYMPVDSLHINGQATLGENIADLGGILLGWEAFKKTKAYQSGKKIGGYTPAQRFFMGYALGWLYSIRPETLAERLLTDVHAPAKYRVNGPFSDVDAFYQAFDVKPGDKMYIAPENRVRIW</sequence>
<comment type="cofactor">
    <cofactor evidence="1">
        <name>Zn(2+)</name>
        <dbReference type="ChEBI" id="CHEBI:29105"/>
    </cofactor>
</comment>
<evidence type="ECO:0000256" key="6">
    <source>
        <dbReference type="ARBA" id="ARBA00022833"/>
    </source>
</evidence>
<dbReference type="EMBL" id="CP042434">
    <property type="protein sequence ID" value="QEC72859.1"/>
    <property type="molecule type" value="Genomic_DNA"/>
</dbReference>
<evidence type="ECO:0000313" key="11">
    <source>
        <dbReference type="Proteomes" id="UP000321291"/>
    </source>
</evidence>
<dbReference type="Proteomes" id="UP000321291">
    <property type="component" value="Chromosome"/>
</dbReference>
<accession>A0A5B8VNA3</accession>
<evidence type="ECO:0000256" key="4">
    <source>
        <dbReference type="ARBA" id="ARBA00022723"/>
    </source>
</evidence>
<evidence type="ECO:0000256" key="1">
    <source>
        <dbReference type="ARBA" id="ARBA00001947"/>
    </source>
</evidence>